<feature type="transmembrane region" description="Helical" evidence="1">
    <location>
        <begin position="52"/>
        <end position="72"/>
    </location>
</feature>
<evidence type="ECO:0000256" key="1">
    <source>
        <dbReference type="SAM" id="Phobius"/>
    </source>
</evidence>
<gene>
    <name evidence="2" type="ORF">AZE42_07959</name>
</gene>
<name>A0A1J8QSD9_9AGAM</name>
<protein>
    <submittedName>
        <fullName evidence="2">Uncharacterized protein</fullName>
    </submittedName>
</protein>
<dbReference type="AlphaFoldDB" id="A0A1J8QSD9"/>
<keyword evidence="1" id="KW-0472">Membrane</keyword>
<organism evidence="2 3">
    <name type="scientific">Rhizopogon vesiculosus</name>
    <dbReference type="NCBI Taxonomy" id="180088"/>
    <lineage>
        <taxon>Eukaryota</taxon>
        <taxon>Fungi</taxon>
        <taxon>Dikarya</taxon>
        <taxon>Basidiomycota</taxon>
        <taxon>Agaricomycotina</taxon>
        <taxon>Agaricomycetes</taxon>
        <taxon>Agaricomycetidae</taxon>
        <taxon>Boletales</taxon>
        <taxon>Suillineae</taxon>
        <taxon>Rhizopogonaceae</taxon>
        <taxon>Rhizopogon</taxon>
    </lineage>
</organism>
<evidence type="ECO:0000313" key="3">
    <source>
        <dbReference type="Proteomes" id="UP000183567"/>
    </source>
</evidence>
<proteinExistence type="predicted"/>
<accession>A0A1J8QSD9</accession>
<reference evidence="2 3" key="1">
    <citation type="submission" date="2016-03" db="EMBL/GenBank/DDBJ databases">
        <title>Comparative genomics of the ectomycorrhizal sister species Rhizopogon vinicolor and Rhizopogon vesiculosus (Basidiomycota: Boletales) reveals a divergence of the mating type B locus.</title>
        <authorList>
            <person name="Mujic A.B."/>
            <person name="Kuo A."/>
            <person name="Tritt A."/>
            <person name="Lipzen A."/>
            <person name="Chen C."/>
            <person name="Johnson J."/>
            <person name="Sharma A."/>
            <person name="Barry K."/>
            <person name="Grigoriev I.V."/>
            <person name="Spatafora J.W."/>
        </authorList>
    </citation>
    <scope>NUCLEOTIDE SEQUENCE [LARGE SCALE GENOMIC DNA]</scope>
    <source>
        <strain evidence="2 3">AM-OR11-056</strain>
    </source>
</reference>
<sequence length="204" mass="22384">MSASTELEAVGLNMLIVSTILSGLTVLEYAWNVRFEIRVIWPQLWRSAEAKIFMIVRYVGLAGQIFNVWGFFSHNNRTHGGSTTDDSKLVLPRDALLPLTGRLVLGKARFLQESENDRQLTKVDLDNLEPLEDCDISSAKHSDSKVIPTKLTIVVDSELGVGAEEDIADVCICDWMDNASVSSYAPTIMSMETGSSGEGSGSRN</sequence>
<dbReference type="OrthoDB" id="2705259at2759"/>
<keyword evidence="3" id="KW-1185">Reference proteome</keyword>
<comment type="caution">
    <text evidence="2">The sequence shown here is derived from an EMBL/GenBank/DDBJ whole genome shotgun (WGS) entry which is preliminary data.</text>
</comment>
<keyword evidence="1" id="KW-0812">Transmembrane</keyword>
<dbReference type="Proteomes" id="UP000183567">
    <property type="component" value="Unassembled WGS sequence"/>
</dbReference>
<evidence type="ECO:0000313" key="2">
    <source>
        <dbReference type="EMBL" id="OJA14612.1"/>
    </source>
</evidence>
<keyword evidence="1" id="KW-1133">Transmembrane helix</keyword>
<feature type="transmembrane region" description="Helical" evidence="1">
    <location>
        <begin position="12"/>
        <end position="31"/>
    </location>
</feature>
<dbReference type="EMBL" id="LVVM01003560">
    <property type="protein sequence ID" value="OJA14612.1"/>
    <property type="molecule type" value="Genomic_DNA"/>
</dbReference>